<dbReference type="STRING" id="1457154.CAPSK01_000246"/>
<dbReference type="EMBL" id="JDSS02000006">
    <property type="protein sequence ID" value="KFB69850.1"/>
    <property type="molecule type" value="Genomic_DNA"/>
</dbReference>
<dbReference type="InterPro" id="IPR012434">
    <property type="entry name" value="DUF1631"/>
</dbReference>
<reference evidence="1 2" key="1">
    <citation type="submission" date="2014-07" db="EMBL/GenBank/DDBJ databases">
        <title>Expanding our view of genomic diversity in Candidatus Accumulibacter clades.</title>
        <authorList>
            <person name="Skennerton C.T."/>
            <person name="Barr J.J."/>
            <person name="Slater F.R."/>
            <person name="Bond P.L."/>
            <person name="Tyson G.W."/>
        </authorList>
    </citation>
    <scope>NUCLEOTIDE SEQUENCE [LARGE SCALE GENOMIC DNA]</scope>
    <source>
        <strain evidence="2">SK-01</strain>
    </source>
</reference>
<gene>
    <name evidence="1" type="ORF">CAPSK01_000246</name>
</gene>
<accession>A0A084Y556</accession>
<dbReference type="AlphaFoldDB" id="A0A084Y556"/>
<dbReference type="RefSeq" id="WP_034921179.1">
    <property type="nucleotide sequence ID" value="NZ_JDSS02000006.1"/>
</dbReference>
<protein>
    <recommendedName>
        <fullName evidence="3">Thymidine phosphorylase</fullName>
    </recommendedName>
</protein>
<dbReference type="Proteomes" id="UP000019812">
    <property type="component" value="Unassembled WGS sequence"/>
</dbReference>
<evidence type="ECO:0000313" key="2">
    <source>
        <dbReference type="Proteomes" id="UP000019812"/>
    </source>
</evidence>
<organism evidence="1 2">
    <name type="scientific">Candidatus Accumulibacter vicinus</name>
    <dbReference type="NCBI Taxonomy" id="2954382"/>
    <lineage>
        <taxon>Bacteria</taxon>
        <taxon>Pseudomonadati</taxon>
        <taxon>Pseudomonadota</taxon>
        <taxon>Betaproteobacteria</taxon>
        <taxon>Candidatus Accumulibacter</taxon>
    </lineage>
</organism>
<evidence type="ECO:0000313" key="1">
    <source>
        <dbReference type="EMBL" id="KFB69850.1"/>
    </source>
</evidence>
<sequence>MAVPVDNVIRFPERARGATSELDRSQTLAKARELMAQKLGEALGSLLPRIEENFLARGDASTGRVQRELYYRTRDVIHEKAQRLQSGLASAWLTLCEKKFELGEQAKTTQASKVPAELQLLDLDAMEQDLAVKAIASRLRSGCDEELFAVGHRLASLCGQTESRWLIEDLIAQALDQTLIETGVVGAAQIELLHALESHAVDAFGPTIQELNAFLVSRGVLPTLRRSYSPSVAGKKPPSDTGNAAETADIFSLLQKLVVPPLAHGGTAPVGLPMPGSLLGGAATAGMSLPGGASGQMTVSTEQVMASLNALQGAVLPPTADTALTASALRDFRASDTGQNLDYLQAVTVDIIATLFDFIFDDASVADPIKALVGRLQIPVLKVAMLDRTFFSSKAHPARRLLDGISRAAVRCGPHAGHDDPLYARIAEIVERLQNEFIQDTSLFDLLCVELEAFLEGQEAAADDRAVQAVPLVAEQEQHELAALAADQVLASWLAMPLPAAVTDLLHHEWRKLLIRHHLSGDDVAWGVAMSTVGELVASVQPQSDVQSRKRLAARLPTLVRRICEGLDKLQVTDDRRLALTDQLFTLHAAVLRGAVPAVVTNARPILPAAEPVAAEIASERIDCGETHLDRIFLSPGTAPPRSAQSDHAQSLVAGLQRGDWLEFANPESGPVRYRLSWISPQRGILLLTNPQSPRAMSVSPDALALKIERGEATILAVEPMFDRAVNRALATLQAA</sequence>
<evidence type="ECO:0008006" key="3">
    <source>
        <dbReference type="Google" id="ProtNLM"/>
    </source>
</evidence>
<dbReference type="Pfam" id="PF07793">
    <property type="entry name" value="DUF1631"/>
    <property type="match status" value="1"/>
</dbReference>
<proteinExistence type="predicted"/>
<comment type="caution">
    <text evidence="1">The sequence shown here is derived from an EMBL/GenBank/DDBJ whole genome shotgun (WGS) entry which is preliminary data.</text>
</comment>
<name>A0A084Y556_9PROT</name>